<protein>
    <recommendedName>
        <fullName evidence="4">DNA recombination protein RmuC</fullName>
    </recommendedName>
</protein>
<dbReference type="Proteomes" id="UP000234857">
    <property type="component" value="Unassembled WGS sequence"/>
</dbReference>
<keyword evidence="1" id="KW-0175">Coiled coil</keyword>
<gene>
    <name evidence="2" type="ORF">C0601_04500</name>
</gene>
<dbReference type="AlphaFoldDB" id="A0A2N5ZIN0"/>
<sequence length="422" mass="50014">MRRPESTYTLLERIKNIGLFKRIFFWKSAILSNLEKVYSEITLLESESEMLDQIKKEKSHTDERLIETRELLSELKEKNSNLTEKNELLRKDISEKDSKISSLSQIEKERDSHITRLQSEMDSLKNEISRLNKENTEYQKTLSANEEMQQERKEKFDNELGRLLKMEEQLSHRRQQLEEEQKELVRKHFEEMKTTWQKHETRVEQEIKNICNKYVITYIDKEKVPFKGKPDNTIMVADEYIIFDAKSPARDDLEYFPKYIKAQTEQLKKYTKNPEVKKDIFLVVPTNTIEKLPANYYDMGDYSVYVITPDSLEPVILALKKIEEYEFTDKLSPEERDSVCRILGSFLHLSKRRIQIDMFMANETDGILKAMKDIPLDIKEKAENYQKAKKLNPPQDRASKKIDTRFIENAQEEMGKLIGNDV</sequence>
<reference evidence="2 3" key="1">
    <citation type="submission" date="2017-11" db="EMBL/GenBank/DDBJ databases">
        <title>Genome-resolved metagenomics identifies genetic mobility, metabolic interactions, and unexpected diversity in perchlorate-reducing communities.</title>
        <authorList>
            <person name="Barnum T.P."/>
            <person name="Figueroa I.A."/>
            <person name="Carlstrom C.I."/>
            <person name="Lucas L.N."/>
            <person name="Engelbrektson A.L."/>
            <person name="Coates J.D."/>
        </authorList>
    </citation>
    <scope>NUCLEOTIDE SEQUENCE [LARGE SCALE GENOMIC DNA]</scope>
    <source>
        <strain evidence="2">BM706</strain>
    </source>
</reference>
<name>A0A2N5ZIN0_MUIH1</name>
<accession>A0A2N5ZIN0</accession>
<comment type="caution">
    <text evidence="2">The sequence shown here is derived from an EMBL/GenBank/DDBJ whole genome shotgun (WGS) entry which is preliminary data.</text>
</comment>
<evidence type="ECO:0008006" key="4">
    <source>
        <dbReference type="Google" id="ProtNLM"/>
    </source>
</evidence>
<organism evidence="2 3">
    <name type="scientific">Muiribacterium halophilum</name>
    <dbReference type="NCBI Taxonomy" id="2053465"/>
    <lineage>
        <taxon>Bacteria</taxon>
        <taxon>Candidatus Muiribacteriota</taxon>
        <taxon>Candidatus Muiribacteriia</taxon>
        <taxon>Candidatus Muiribacteriales</taxon>
        <taxon>Candidatus Muiribacteriaceae</taxon>
        <taxon>Candidatus Muiribacterium</taxon>
    </lineage>
</organism>
<evidence type="ECO:0000256" key="1">
    <source>
        <dbReference type="SAM" id="Coils"/>
    </source>
</evidence>
<feature type="coiled-coil region" evidence="1">
    <location>
        <begin position="65"/>
        <end position="187"/>
    </location>
</feature>
<evidence type="ECO:0000313" key="2">
    <source>
        <dbReference type="EMBL" id="PLX18481.1"/>
    </source>
</evidence>
<dbReference type="PANTHER" id="PTHR23159">
    <property type="entry name" value="CENTROSOMAL PROTEIN 2"/>
    <property type="match status" value="1"/>
</dbReference>
<proteinExistence type="predicted"/>
<dbReference type="EMBL" id="PKTG01000062">
    <property type="protein sequence ID" value="PLX18481.1"/>
    <property type="molecule type" value="Genomic_DNA"/>
</dbReference>
<evidence type="ECO:0000313" key="3">
    <source>
        <dbReference type="Proteomes" id="UP000234857"/>
    </source>
</evidence>
<dbReference type="PANTHER" id="PTHR23159:SF60">
    <property type="entry name" value="SPINDLE ASSEMBLY ABNORMAL PROTEIN 4"/>
    <property type="match status" value="1"/>
</dbReference>